<dbReference type="InterPro" id="IPR012337">
    <property type="entry name" value="RNaseH-like_sf"/>
</dbReference>
<dbReference type="Pfam" id="PF00078">
    <property type="entry name" value="RVT_1"/>
    <property type="match status" value="1"/>
</dbReference>
<dbReference type="InterPro" id="IPR000477">
    <property type="entry name" value="RT_dom"/>
</dbReference>
<dbReference type="InterPro" id="IPR036397">
    <property type="entry name" value="RNaseH_sf"/>
</dbReference>
<protein>
    <recommendedName>
        <fullName evidence="7">Reverse transcriptase domain-containing protein</fullName>
    </recommendedName>
</protein>
<dbReference type="InterPro" id="IPR002156">
    <property type="entry name" value="RNaseH_domain"/>
</dbReference>
<dbReference type="PROSITE" id="PS50878">
    <property type="entry name" value="RT_POL"/>
    <property type="match status" value="1"/>
</dbReference>
<feature type="domain" description="RNase H type-1" evidence="2">
    <location>
        <begin position="362"/>
        <end position="509"/>
    </location>
</feature>
<proteinExistence type="predicted"/>
<dbReference type="EMBL" id="VDEP01000247">
    <property type="protein sequence ID" value="KAA1118559.1"/>
    <property type="molecule type" value="Genomic_DNA"/>
</dbReference>
<dbReference type="PANTHER" id="PTHR33481">
    <property type="entry name" value="REVERSE TRANSCRIPTASE"/>
    <property type="match status" value="1"/>
</dbReference>
<keyword evidence="5" id="KW-1185">Reference proteome</keyword>
<dbReference type="Gene3D" id="3.30.420.10">
    <property type="entry name" value="Ribonuclease H-like superfamily/Ribonuclease H"/>
    <property type="match status" value="1"/>
</dbReference>
<feature type="domain" description="Reverse transcriptase" evidence="1">
    <location>
        <begin position="1"/>
        <end position="158"/>
    </location>
</feature>
<dbReference type="PANTHER" id="PTHR33481:SF1">
    <property type="entry name" value="ENDONUCLEASE_EXONUCLEASE_PHOSPHATASE DOMAIN-CONTAINING PROTEIN-RELATED"/>
    <property type="match status" value="1"/>
</dbReference>
<dbReference type="AlphaFoldDB" id="A0A5B0QZN9"/>
<organism evidence="4 6">
    <name type="scientific">Puccinia graminis f. sp. tritici</name>
    <dbReference type="NCBI Taxonomy" id="56615"/>
    <lineage>
        <taxon>Eukaryota</taxon>
        <taxon>Fungi</taxon>
        <taxon>Dikarya</taxon>
        <taxon>Basidiomycota</taxon>
        <taxon>Pucciniomycotina</taxon>
        <taxon>Pucciniomycetes</taxon>
        <taxon>Pucciniales</taxon>
        <taxon>Pucciniaceae</taxon>
        <taxon>Puccinia</taxon>
    </lineage>
</organism>
<evidence type="ECO:0000259" key="2">
    <source>
        <dbReference type="PROSITE" id="PS50879"/>
    </source>
</evidence>
<dbReference type="PROSITE" id="PS50879">
    <property type="entry name" value="RNASE_H_1"/>
    <property type="match status" value="1"/>
</dbReference>
<evidence type="ECO:0000313" key="6">
    <source>
        <dbReference type="Proteomes" id="UP000325313"/>
    </source>
</evidence>
<accession>A0A5B0QZN9</accession>
<dbReference type="SUPFAM" id="SSF53098">
    <property type="entry name" value="Ribonuclease H-like"/>
    <property type="match status" value="1"/>
</dbReference>
<dbReference type="Proteomes" id="UP000325313">
    <property type="component" value="Unassembled WGS sequence"/>
</dbReference>
<evidence type="ECO:0000313" key="3">
    <source>
        <dbReference type="EMBL" id="KAA1076966.1"/>
    </source>
</evidence>
<evidence type="ECO:0000259" key="1">
    <source>
        <dbReference type="PROSITE" id="PS50878"/>
    </source>
</evidence>
<dbReference type="GO" id="GO:0004523">
    <property type="term" value="F:RNA-DNA hybrid ribonuclease activity"/>
    <property type="evidence" value="ECO:0007669"/>
    <property type="project" value="InterPro"/>
</dbReference>
<evidence type="ECO:0000313" key="4">
    <source>
        <dbReference type="EMBL" id="KAA1118559.1"/>
    </source>
</evidence>
<sequence length="674" mass="77143">MIDTLIKKDAPPYLSAIINSLLSERSTSIKMDDFVSSPFELKCGLPQGSPLSPILYIIYNSSLLINNPLDLNKDSISLGFIDDVTHLVANRDVGIASQRLELEGERSLEWGSTHNAIFDKKKAKFMVFTHRHIQPPPLRFGEFSLPPSHNNKYLGIIFDSKLLFSDHLKKVKKCGDQTVNQLIRISRCSFGIGLQQSRNLTISVLRSRILYGSMIWASNRNQNQVKNIVNKIENQANRMILGAFRSTPCSFLNRESPLIPFFEMLKRKNLLYFIKKLTAPDQHPIKKLLNSELFNHPSSHLSPIHNMIDQQILHLLNISTIEIIQHHQIQPWENFSLDINNLKIKKENAKEIATTQINQKKIDSQNLLFTDGSSIPEQGTAAAALLNNSISFACRINNPEESSSFEAEVTAINIGLEMFNNNLNNLLSGNQHNIFNHQLNIFCDNQATLTAISRPPTPVSLQFRFNKIFNLLKLIASNSDTPIQLFWCPAHVGIPENEKVDTLAKEATPGNQEFQLENQPQSLSNFQQHIRKQYKFNKFKQPIIRNNIRLTTPPFKIFNKLNQMERGGGAAIYQLRSGHCPLNNFLFSIKKIDSPLCNHCNAIEDVKHFILYCKKFNNQRKNYRKKIKENKIKINIHSLQSILDSPSNFEFLAGFILETKRFNNLQFYIENNKE</sequence>
<comment type="caution">
    <text evidence="4">The sequence shown here is derived from an EMBL/GenBank/DDBJ whole genome shotgun (WGS) entry which is preliminary data.</text>
</comment>
<gene>
    <name evidence="3" type="ORF">PGT21_025573</name>
    <name evidence="4" type="ORF">PGTUg99_050066</name>
</gene>
<dbReference type="GO" id="GO:0003676">
    <property type="term" value="F:nucleic acid binding"/>
    <property type="evidence" value="ECO:0007669"/>
    <property type="project" value="InterPro"/>
</dbReference>
<name>A0A5B0QZN9_PUCGR</name>
<reference evidence="5 6" key="1">
    <citation type="submission" date="2019-05" db="EMBL/GenBank/DDBJ databases">
        <title>Emergence of the Ug99 lineage of the wheat stem rust pathogen through somatic hybridization.</title>
        <authorList>
            <person name="Li F."/>
            <person name="Upadhyaya N.M."/>
            <person name="Sperschneider J."/>
            <person name="Matny O."/>
            <person name="Nguyen-Phuc H."/>
            <person name="Mago R."/>
            <person name="Raley C."/>
            <person name="Miller M.E."/>
            <person name="Silverstein K.A.T."/>
            <person name="Henningsen E."/>
            <person name="Hirsch C.D."/>
            <person name="Visser B."/>
            <person name="Pretorius Z.A."/>
            <person name="Steffenson B.J."/>
            <person name="Schwessinger B."/>
            <person name="Dodds P.N."/>
            <person name="Figueroa M."/>
        </authorList>
    </citation>
    <scope>NUCLEOTIDE SEQUENCE [LARGE SCALE GENOMIC DNA]</scope>
    <source>
        <strain evidence="3">21-0</strain>
        <strain evidence="4 6">Ug99</strain>
    </source>
</reference>
<dbReference type="EMBL" id="VSWC01000145">
    <property type="protein sequence ID" value="KAA1076966.1"/>
    <property type="molecule type" value="Genomic_DNA"/>
</dbReference>
<dbReference type="Proteomes" id="UP000324748">
    <property type="component" value="Unassembled WGS sequence"/>
</dbReference>
<evidence type="ECO:0008006" key="7">
    <source>
        <dbReference type="Google" id="ProtNLM"/>
    </source>
</evidence>
<dbReference type="Pfam" id="PF00075">
    <property type="entry name" value="RNase_H"/>
    <property type="match status" value="1"/>
</dbReference>
<dbReference type="OrthoDB" id="3230070at2759"/>
<dbReference type="CDD" id="cd09276">
    <property type="entry name" value="Rnase_HI_RT_non_LTR"/>
    <property type="match status" value="1"/>
</dbReference>
<evidence type="ECO:0000313" key="5">
    <source>
        <dbReference type="Proteomes" id="UP000324748"/>
    </source>
</evidence>